<feature type="coiled-coil region" evidence="1">
    <location>
        <begin position="5"/>
        <end position="39"/>
    </location>
</feature>
<dbReference type="Proteomes" id="UP000006036">
    <property type="component" value="Chromosome 1"/>
</dbReference>
<proteinExistence type="predicted"/>
<dbReference type="KEGG" id="hcb:HCBAA847_1672"/>
<accession>A0AAI8MPX7</accession>
<reference evidence="4" key="4">
    <citation type="journal article" date="2014" name="Genome Announc.">
        <title>Draft genome sequences of six enterohepatic helicobacter species isolated from humans and one from rhesus macaques.</title>
        <authorList>
            <person name="Shen Z."/>
            <person name="Sheh A."/>
            <person name="Young S.K."/>
            <person name="Abouelliel A."/>
            <person name="Ward D.V."/>
            <person name="Earl A.M."/>
            <person name="Fox J.G."/>
        </authorList>
    </citation>
    <scope>NUCLEOTIDE SEQUENCE [LARGE SCALE GENOMIC DNA]</scope>
    <source>
        <strain evidence="4">CCUG 18818</strain>
    </source>
</reference>
<dbReference type="Proteomes" id="UP000005755">
    <property type="component" value="Unassembled WGS sequence"/>
</dbReference>
<name>A0AAI8MPX7_9HELI</name>
<keyword evidence="1" id="KW-0175">Coiled coil</keyword>
<reference evidence="3" key="1">
    <citation type="submission" date="2008-08" db="EMBL/GenBank/DDBJ databases">
        <title>Annotation of Helicobacter cinaedi strain CCUG 18818.</title>
        <authorList>
            <consortium name="The Broad Institute Genome Sequencing Platform"/>
            <person name="Fox J.G."/>
            <person name="Shen Z."/>
            <person name="Charoenlap N."/>
            <person name="Schauer D.B."/>
            <person name="Ward D."/>
            <person name="Mehta T."/>
            <person name="Young S."/>
            <person name="Jaffe D."/>
            <person name="Gnerre S."/>
            <person name="Berlin A."/>
            <person name="Heiman D."/>
            <person name="Hepburn T."/>
            <person name="Shea T."/>
            <person name="Sykes S."/>
            <person name="Alvarado L."/>
            <person name="Kodira C."/>
            <person name="Borodovsky M."/>
            <person name="Lander E."/>
            <person name="Galagan J."/>
            <person name="Nusbaum C."/>
            <person name="Birren B."/>
        </authorList>
    </citation>
    <scope>NUCLEOTIDE SEQUENCE</scope>
    <source>
        <strain evidence="3">CCUG 18818</strain>
    </source>
</reference>
<organism evidence="2 5">
    <name type="scientific">Helicobacter cinaedi CCUG 18818 = ATCC BAA-847</name>
    <dbReference type="NCBI Taxonomy" id="537971"/>
    <lineage>
        <taxon>Bacteria</taxon>
        <taxon>Pseudomonadati</taxon>
        <taxon>Campylobacterota</taxon>
        <taxon>Epsilonproteobacteria</taxon>
        <taxon>Campylobacterales</taxon>
        <taxon>Helicobacteraceae</taxon>
        <taxon>Helicobacter</taxon>
    </lineage>
</organism>
<protein>
    <submittedName>
        <fullName evidence="2">Uncharacterized protein</fullName>
    </submittedName>
</protein>
<gene>
    <name evidence="2" type="ORF">HCBAA847_1672</name>
    <name evidence="3" type="ORF">HCCG_00069</name>
</gene>
<evidence type="ECO:0000313" key="2">
    <source>
        <dbReference type="EMBL" id="BAM32902.1"/>
    </source>
</evidence>
<evidence type="ECO:0000313" key="3">
    <source>
        <dbReference type="EMBL" id="EFR45523.1"/>
    </source>
</evidence>
<evidence type="ECO:0000256" key="1">
    <source>
        <dbReference type="SAM" id="Coils"/>
    </source>
</evidence>
<reference evidence="2" key="3">
    <citation type="submission" date="2012-07" db="EMBL/GenBank/DDBJ databases">
        <authorList>
            <person name="Akiyama T."/>
            <person name="Takeshita N."/>
            <person name="Ohmagari N."/>
            <person name="Kirikae T."/>
        </authorList>
    </citation>
    <scope>NUCLEOTIDE SEQUENCE</scope>
    <source>
        <strain evidence="2">ATCC BAA-847</strain>
    </source>
</reference>
<sequence>MSTSRQNLDERASKILAEYNKLQQDYEAFREQRKVLLDELKSRISHTAKLRCYMRENKKEKFKRTYGATQIGIPRQGYTPADLSIHLGSHFSIFNMSSIPTSHLVKEDWIL</sequence>
<dbReference type="AlphaFoldDB" id="A0AAI8MPX7"/>
<evidence type="ECO:0000313" key="4">
    <source>
        <dbReference type="Proteomes" id="UP000005755"/>
    </source>
</evidence>
<dbReference type="EMBL" id="AP012492">
    <property type="protein sequence ID" value="BAM32902.1"/>
    <property type="molecule type" value="Genomic_DNA"/>
</dbReference>
<reference evidence="2 5" key="2">
    <citation type="journal article" date="2012" name="J. Bacteriol.">
        <title>Complete Genome Sequence of Helicobacter cinaedi Type Strain ATCC BAA-847.</title>
        <authorList>
            <person name="Miyoshi-Akiyama T."/>
            <person name="Takeshita N."/>
            <person name="Ohmagari N."/>
            <person name="Kirikae T."/>
        </authorList>
    </citation>
    <scope>NUCLEOTIDE SEQUENCE [LARGE SCALE GENOMIC DNA]</scope>
    <source>
        <strain evidence="2 5">ATCC BAA-847</strain>
    </source>
</reference>
<keyword evidence="4" id="KW-1185">Reference proteome</keyword>
<dbReference type="RefSeq" id="WP_002955346.1">
    <property type="nucleotide sequence ID" value="NC_020555.1"/>
</dbReference>
<evidence type="ECO:0000313" key="5">
    <source>
        <dbReference type="Proteomes" id="UP000006036"/>
    </source>
</evidence>
<dbReference type="EMBL" id="DS990391">
    <property type="protein sequence ID" value="EFR45523.1"/>
    <property type="molecule type" value="Genomic_DNA"/>
</dbReference>